<evidence type="ECO:0000256" key="7">
    <source>
        <dbReference type="ARBA" id="ARBA00022946"/>
    </source>
</evidence>
<dbReference type="CDD" id="cd13957">
    <property type="entry name" value="PT_UbiA_Cox10"/>
    <property type="match status" value="1"/>
</dbReference>
<reference evidence="15 16" key="1">
    <citation type="submission" date="2024-03" db="EMBL/GenBank/DDBJ databases">
        <title>The genome assembly and annotation of the cricket Gryllus longicercus Weissman &amp; Gray.</title>
        <authorList>
            <person name="Szrajer S."/>
            <person name="Gray D."/>
            <person name="Ylla G."/>
        </authorList>
    </citation>
    <scope>NUCLEOTIDE SEQUENCE [LARGE SCALE GENOMIC DNA]</scope>
    <source>
        <strain evidence="15">DAG 2021-001</strain>
        <tissue evidence="15">Whole body minus gut</tissue>
    </source>
</reference>
<name>A0AAN9WEX6_9ORTH</name>
<keyword evidence="7" id="KW-0809">Transit peptide</keyword>
<dbReference type="FunFam" id="1.10.357.140:FF:000004">
    <property type="entry name" value="Protoheme IX farnesyltransferase, mitochondrial"/>
    <property type="match status" value="1"/>
</dbReference>
<comment type="similarity">
    <text evidence="2">Belongs to the UbiA prenyltransferase family.</text>
</comment>
<evidence type="ECO:0000313" key="16">
    <source>
        <dbReference type="Proteomes" id="UP001378592"/>
    </source>
</evidence>
<evidence type="ECO:0000256" key="11">
    <source>
        <dbReference type="ARBA" id="ARBA00023136"/>
    </source>
</evidence>
<evidence type="ECO:0000256" key="3">
    <source>
        <dbReference type="ARBA" id="ARBA00012292"/>
    </source>
</evidence>
<comment type="caution">
    <text evidence="15">The sequence shown here is derived from an EMBL/GenBank/DDBJ whole genome shotgun (WGS) entry which is preliminary data.</text>
</comment>
<dbReference type="InterPro" id="IPR000537">
    <property type="entry name" value="UbiA_prenyltransferase"/>
</dbReference>
<sequence length="396" mass="44070">MIHSTLCPILWRLPHVLPRASHVLLLRTDLYSTKATPTRKPQILAKPIDVGTLTNEIPRHGSQFSELEPVSIIEPVASTKTSKKKKTRDDDWREMTLDVKKLPQYYLMLSKSRLTSLVVMTSMAGYSLAPAPFDLSTLLLCSVGTGLVSCAANATNQFFEVPFDSQMARTRNRVLVKGMLTPLHAVSFAAVCATTGLSILYFGINGLTATLGATNLILYTIVYTPMKRFSILNTWVGAIVGAIPPLMGWASCMDSLGSGAWIMAGILYAWQFPHFNSLSWNLRPEYSRAGYRMMSVTDPGLCRRTTLRYTAGILALSCAAPVLDVTNWWFALESIPLNAYFTYLAWQFHQNSDSGTSRKLFRFSLVHLPILMILMLINKKEWSSKKQGKDGQDGKS</sequence>
<comment type="subcellular location">
    <subcellularLocation>
        <location evidence="1">Mitochondrion membrane</location>
        <topology evidence="1">Multi-pass membrane protein</topology>
    </subcellularLocation>
</comment>
<accession>A0AAN9WEX6</accession>
<gene>
    <name evidence="15" type="ORF">R5R35_012155</name>
</gene>
<dbReference type="GO" id="GO:0008495">
    <property type="term" value="F:protoheme IX farnesyltransferase activity"/>
    <property type="evidence" value="ECO:0007669"/>
    <property type="project" value="UniProtKB-EC"/>
</dbReference>
<evidence type="ECO:0000256" key="12">
    <source>
        <dbReference type="ARBA" id="ARBA00030253"/>
    </source>
</evidence>
<keyword evidence="11 14" id="KW-0472">Membrane</keyword>
<evidence type="ECO:0000256" key="13">
    <source>
        <dbReference type="ARBA" id="ARBA00047690"/>
    </source>
</evidence>
<feature type="transmembrane region" description="Helical" evidence="14">
    <location>
        <begin position="360"/>
        <end position="377"/>
    </location>
</feature>
<protein>
    <recommendedName>
        <fullName evidence="4">Protoheme IX farnesyltransferase, mitochondrial</fullName>
        <ecNumber evidence="3">2.5.1.141</ecNumber>
    </recommendedName>
    <alternativeName>
        <fullName evidence="12">Heme O synthase</fullName>
    </alternativeName>
</protein>
<dbReference type="HAMAP" id="MF_00154">
    <property type="entry name" value="CyoE_CtaB"/>
    <property type="match status" value="1"/>
</dbReference>
<dbReference type="EMBL" id="JAZDUA010000048">
    <property type="protein sequence ID" value="KAK7870933.1"/>
    <property type="molecule type" value="Genomic_DNA"/>
</dbReference>
<organism evidence="15 16">
    <name type="scientific">Gryllus longicercus</name>
    <dbReference type="NCBI Taxonomy" id="2509291"/>
    <lineage>
        <taxon>Eukaryota</taxon>
        <taxon>Metazoa</taxon>
        <taxon>Ecdysozoa</taxon>
        <taxon>Arthropoda</taxon>
        <taxon>Hexapoda</taxon>
        <taxon>Insecta</taxon>
        <taxon>Pterygota</taxon>
        <taxon>Neoptera</taxon>
        <taxon>Polyneoptera</taxon>
        <taxon>Orthoptera</taxon>
        <taxon>Ensifera</taxon>
        <taxon>Gryllidea</taxon>
        <taxon>Grylloidea</taxon>
        <taxon>Gryllidae</taxon>
        <taxon>Gryllinae</taxon>
        <taxon>Gryllus</taxon>
    </lineage>
</organism>
<dbReference type="PROSITE" id="PS00943">
    <property type="entry name" value="UBIA"/>
    <property type="match status" value="1"/>
</dbReference>
<dbReference type="GO" id="GO:0031966">
    <property type="term" value="C:mitochondrial membrane"/>
    <property type="evidence" value="ECO:0007669"/>
    <property type="project" value="UniProtKB-SubCell"/>
</dbReference>
<evidence type="ECO:0000256" key="14">
    <source>
        <dbReference type="SAM" id="Phobius"/>
    </source>
</evidence>
<evidence type="ECO:0000256" key="6">
    <source>
        <dbReference type="ARBA" id="ARBA00022692"/>
    </source>
</evidence>
<dbReference type="InterPro" id="IPR006369">
    <property type="entry name" value="Protohaem_IX_farnesylTrfase"/>
</dbReference>
<evidence type="ECO:0000256" key="8">
    <source>
        <dbReference type="ARBA" id="ARBA00022989"/>
    </source>
</evidence>
<dbReference type="Proteomes" id="UP001378592">
    <property type="component" value="Unassembled WGS sequence"/>
</dbReference>
<evidence type="ECO:0000256" key="2">
    <source>
        <dbReference type="ARBA" id="ARBA00005985"/>
    </source>
</evidence>
<evidence type="ECO:0000256" key="10">
    <source>
        <dbReference type="ARBA" id="ARBA00023133"/>
    </source>
</evidence>
<feature type="transmembrane region" description="Helical" evidence="14">
    <location>
        <begin position="229"/>
        <end position="250"/>
    </location>
</feature>
<evidence type="ECO:0000256" key="4">
    <source>
        <dbReference type="ARBA" id="ARBA00016335"/>
    </source>
</evidence>
<keyword evidence="10" id="KW-0350">Heme biosynthesis</keyword>
<dbReference type="PANTHER" id="PTHR43448">
    <property type="entry name" value="PROTOHEME IX FARNESYLTRANSFERASE, MITOCHONDRIAL"/>
    <property type="match status" value="1"/>
</dbReference>
<keyword evidence="16" id="KW-1185">Reference proteome</keyword>
<evidence type="ECO:0000256" key="1">
    <source>
        <dbReference type="ARBA" id="ARBA00004225"/>
    </source>
</evidence>
<feature type="transmembrane region" description="Helical" evidence="14">
    <location>
        <begin position="256"/>
        <end position="273"/>
    </location>
</feature>
<dbReference type="PANTHER" id="PTHR43448:SF2">
    <property type="entry name" value="PROTOHEME IX FARNESYLTRANSFERASE, MITOCHONDRIAL"/>
    <property type="match status" value="1"/>
</dbReference>
<dbReference type="AlphaFoldDB" id="A0AAN9WEX6"/>
<dbReference type="InterPro" id="IPR044878">
    <property type="entry name" value="UbiA_sf"/>
</dbReference>
<dbReference type="Pfam" id="PF01040">
    <property type="entry name" value="UbiA"/>
    <property type="match status" value="1"/>
</dbReference>
<feature type="transmembrane region" description="Helical" evidence="14">
    <location>
        <begin position="309"/>
        <end position="330"/>
    </location>
</feature>
<evidence type="ECO:0000256" key="9">
    <source>
        <dbReference type="ARBA" id="ARBA00023128"/>
    </source>
</evidence>
<dbReference type="Gene3D" id="1.10.357.140">
    <property type="entry name" value="UbiA prenyltransferase"/>
    <property type="match status" value="1"/>
</dbReference>
<keyword evidence="9" id="KW-0496">Mitochondrion</keyword>
<keyword evidence="5" id="KW-0808">Transferase</keyword>
<dbReference type="NCBIfam" id="TIGR01473">
    <property type="entry name" value="cyoE_ctaB"/>
    <property type="match status" value="1"/>
</dbReference>
<proteinExistence type="inferred from homology"/>
<evidence type="ECO:0000256" key="5">
    <source>
        <dbReference type="ARBA" id="ARBA00022679"/>
    </source>
</evidence>
<keyword evidence="6 14" id="KW-0812">Transmembrane</keyword>
<dbReference type="InterPro" id="IPR030470">
    <property type="entry name" value="UbiA_prenylTrfase_CS"/>
</dbReference>
<comment type="catalytic activity">
    <reaction evidence="13">
        <text>heme b + (2E,6E)-farnesyl diphosphate + H2O = Fe(II)-heme o + diphosphate</text>
        <dbReference type="Rhea" id="RHEA:28070"/>
        <dbReference type="ChEBI" id="CHEBI:15377"/>
        <dbReference type="ChEBI" id="CHEBI:33019"/>
        <dbReference type="ChEBI" id="CHEBI:60344"/>
        <dbReference type="ChEBI" id="CHEBI:60530"/>
        <dbReference type="ChEBI" id="CHEBI:175763"/>
        <dbReference type="EC" id="2.5.1.141"/>
    </reaction>
</comment>
<evidence type="ECO:0000313" key="15">
    <source>
        <dbReference type="EMBL" id="KAK7870933.1"/>
    </source>
</evidence>
<dbReference type="GO" id="GO:0006784">
    <property type="term" value="P:heme A biosynthetic process"/>
    <property type="evidence" value="ECO:0007669"/>
    <property type="project" value="TreeGrafter"/>
</dbReference>
<dbReference type="EC" id="2.5.1.141" evidence="3"/>
<keyword evidence="8 14" id="KW-1133">Transmembrane helix</keyword>